<dbReference type="InterPro" id="IPR036397">
    <property type="entry name" value="RNaseH_sf"/>
</dbReference>
<dbReference type="Pfam" id="PF07727">
    <property type="entry name" value="RVT_2"/>
    <property type="match status" value="2"/>
</dbReference>
<sequence>MSALVGGQSCTPHRRGRQHSPSPPRTRGQQLVVQRVVKEGGSVTYPTLTRSNYSDWAVLMRVNLQAQGLWEAVDTGDVPFHEDRQVLSAILRAVPAEMRQGHLGCAQVHASGRGSHERIPCAEATPSVGVHAMQARRISRGLHFGFRGLSATSVFLVMTSPRRKSFASYFVLFPAEPQQAGGDEEPTLLMAQVCKLAPVDEPELTNGEPVDPDWILDTGASNHMTGARDAFSNLDTTVHGTVKFGDASRMRIEGRSTVLFACKNGDYCVLTGVYYIPKFHNNMASLGQLDEVGCKMVIEDGILTLHDQRRRPLCRVRRGTWRLYVLQVDLAQPVSLAARSSKDAWIWHARFGHLNFDALRMLSTRGMARGLPELEHVRQVCDECLIGKQRRAPFPVMAMFRATSRLDLVHGDICGPISSSTHGGKKYFLLLIGDMSRYMWLFPLTCKSEASATIKRFKAGVEMETGCKLRVLRTDRGGEFTSIEFSLYCANEGVTRQLTAPYSPQQNGVVERHNQTVMAMARCMMKAKQMPGKFWGEAVTTAVFILNRSPTKAVPDKTPYEAWHGRTPDMHYFRTFGCVVHVKEVKPHLKKLDDRNKVMVFLGYEPGTKGYRVFDPEANRVAVTRDAVFDEAASWPWGEPVEQGEASSDDSFTGAPRRYRSMANILDTTALVELDSDELYLAVAKEPANLTEAEQDEHWRQAMQDEIKSIEENSTWILTELPAGKCPIDLKWVFKLNKNETGAVIWHEARLMAKGYVQCHGINFDEVFAPVAQMESMRLLLAVAAHLEWTVHHMDVKSAFLNRELEEENAKLDTCLHELGFKRSTTEHAVYTRGEGTKRLIVGVYVDDLIITGAHAEEIRHFKGEMHSLFCISDLGLLSYYLGIEVHQSDDDITINQSAYAQKLLKIGGLADCNSTCIPMEPRLKLTKNSDRMAVDSTLYRSLVGSLRYLVHARPNIAFAVSYVSRFMETPHDNHMAAVKHILQYVAGAACLGMWLARLLAEVLGTEPEMAILKVDNKSAISVCKNPVFHDRSKHIDTRYHFIRQCIEEKKVEVEFISTDEQVADILTKPLARIKFQEFRNKAGVVQIVTRRQD</sequence>
<evidence type="ECO:0000256" key="1">
    <source>
        <dbReference type="ARBA" id="ARBA00022670"/>
    </source>
</evidence>
<keyword evidence="4" id="KW-0378">Hydrolase</keyword>
<dbReference type="SUPFAM" id="SSF53098">
    <property type="entry name" value="Ribonuclease H-like"/>
    <property type="match status" value="1"/>
</dbReference>
<proteinExistence type="predicted"/>
<dbReference type="InterPro" id="IPR039537">
    <property type="entry name" value="Retrotran_Ty1/copia-like"/>
</dbReference>
<keyword evidence="3" id="KW-0064">Aspartyl protease</keyword>
<dbReference type="PANTHER" id="PTHR42648:SF25">
    <property type="entry name" value="RNA-DIRECTED DNA POLYMERASE"/>
    <property type="match status" value="1"/>
</dbReference>
<dbReference type="GO" id="GO:0046872">
    <property type="term" value="F:metal ion binding"/>
    <property type="evidence" value="ECO:0007669"/>
    <property type="project" value="UniProtKB-KW"/>
</dbReference>
<evidence type="ECO:0000313" key="7">
    <source>
        <dbReference type="EMBL" id="AAR96231.1"/>
    </source>
</evidence>
<dbReference type="Proteomes" id="UP000000763">
    <property type="component" value="Chromosome 3"/>
</dbReference>
<dbReference type="Pfam" id="PF22936">
    <property type="entry name" value="Pol_BBD"/>
    <property type="match status" value="1"/>
</dbReference>
<dbReference type="CDD" id="cd09272">
    <property type="entry name" value="RNase_HI_RT_Ty1"/>
    <property type="match status" value="1"/>
</dbReference>
<dbReference type="InterPro" id="IPR025314">
    <property type="entry name" value="DUF4219"/>
</dbReference>
<protein>
    <submittedName>
        <fullName evidence="7">Integrase</fullName>
    </submittedName>
</protein>
<reference evidence="8" key="2">
    <citation type="journal article" date="2008" name="Nucleic Acids Res.">
        <title>The rice annotation project database (RAP-DB): 2008 update.</title>
        <authorList>
            <consortium name="The rice annotation project (RAP)"/>
        </authorList>
    </citation>
    <scope>GENOME REANNOTATION</scope>
    <source>
        <strain evidence="8">cv. Nipponbare</strain>
    </source>
</reference>
<dbReference type="GO" id="GO:0004190">
    <property type="term" value="F:aspartic-type endopeptidase activity"/>
    <property type="evidence" value="ECO:0007669"/>
    <property type="project" value="UniProtKB-KW"/>
</dbReference>
<gene>
    <name evidence="7" type="ORF">OSJNBa0011H24.4</name>
</gene>
<dbReference type="AlphaFoldDB" id="Q10KI5"/>
<dbReference type="Pfam" id="PF25597">
    <property type="entry name" value="SH3_retrovirus"/>
    <property type="match status" value="1"/>
</dbReference>
<dbReference type="GO" id="GO:0015074">
    <property type="term" value="P:DNA integration"/>
    <property type="evidence" value="ECO:0007669"/>
    <property type="project" value="InterPro"/>
</dbReference>
<dbReference type="InterPro" id="IPR001584">
    <property type="entry name" value="Integrase_cat-core"/>
</dbReference>
<keyword evidence="2" id="KW-0479">Metal-binding</keyword>
<evidence type="ECO:0000259" key="6">
    <source>
        <dbReference type="PROSITE" id="PS50994"/>
    </source>
</evidence>
<feature type="region of interest" description="Disordered" evidence="5">
    <location>
        <begin position="1"/>
        <end position="28"/>
    </location>
</feature>
<dbReference type="SUPFAM" id="SSF56672">
    <property type="entry name" value="DNA/RNA polymerases"/>
    <property type="match status" value="1"/>
</dbReference>
<dbReference type="Pfam" id="PF13961">
    <property type="entry name" value="DUF4219"/>
    <property type="match status" value="1"/>
</dbReference>
<evidence type="ECO:0000256" key="2">
    <source>
        <dbReference type="ARBA" id="ARBA00022723"/>
    </source>
</evidence>
<organism evidence="7 8">
    <name type="scientific">Oryza sativa subsp. japonica</name>
    <name type="common">Rice</name>
    <dbReference type="NCBI Taxonomy" id="39947"/>
    <lineage>
        <taxon>Eukaryota</taxon>
        <taxon>Viridiplantae</taxon>
        <taxon>Streptophyta</taxon>
        <taxon>Embryophyta</taxon>
        <taxon>Tracheophyta</taxon>
        <taxon>Spermatophyta</taxon>
        <taxon>Magnoliopsida</taxon>
        <taxon>Liliopsida</taxon>
        <taxon>Poales</taxon>
        <taxon>Poaceae</taxon>
        <taxon>BOP clade</taxon>
        <taxon>Oryzoideae</taxon>
        <taxon>Oryzeae</taxon>
        <taxon>Oryzinae</taxon>
        <taxon>Oryza</taxon>
        <taxon>Oryza sativa</taxon>
    </lineage>
</organism>
<dbReference type="InterPro" id="IPR057670">
    <property type="entry name" value="SH3_retrovirus"/>
</dbReference>
<dbReference type="InterPro" id="IPR013103">
    <property type="entry name" value="RVT_2"/>
</dbReference>
<reference evidence="8" key="1">
    <citation type="journal article" date="2005" name="Nature">
        <title>The map-based sequence of the rice genome.</title>
        <authorList>
            <consortium name="International rice genome sequencing project (IRGSP)"/>
            <person name="Matsumoto T."/>
            <person name="Wu J."/>
            <person name="Kanamori H."/>
            <person name="Katayose Y."/>
            <person name="Fujisawa M."/>
            <person name="Namiki N."/>
            <person name="Mizuno H."/>
            <person name="Yamamoto K."/>
            <person name="Antonio B.A."/>
            <person name="Baba T."/>
            <person name="Sakata K."/>
            <person name="Nagamura Y."/>
            <person name="Aoki H."/>
            <person name="Arikawa K."/>
            <person name="Arita K."/>
            <person name="Bito T."/>
            <person name="Chiden Y."/>
            <person name="Fujitsuka N."/>
            <person name="Fukunaka R."/>
            <person name="Hamada M."/>
            <person name="Harada C."/>
            <person name="Hayashi A."/>
            <person name="Hijishita S."/>
            <person name="Honda M."/>
            <person name="Hosokawa S."/>
            <person name="Ichikawa Y."/>
            <person name="Idonuma A."/>
            <person name="Iijima M."/>
            <person name="Ikeda M."/>
            <person name="Ikeno M."/>
            <person name="Ito K."/>
            <person name="Ito S."/>
            <person name="Ito T."/>
            <person name="Ito Y."/>
            <person name="Ito Y."/>
            <person name="Iwabuchi A."/>
            <person name="Kamiya K."/>
            <person name="Karasawa W."/>
            <person name="Kurita K."/>
            <person name="Katagiri S."/>
            <person name="Kikuta A."/>
            <person name="Kobayashi H."/>
            <person name="Kobayashi N."/>
            <person name="Machita K."/>
            <person name="Maehara T."/>
            <person name="Masukawa M."/>
            <person name="Mizubayashi T."/>
            <person name="Mukai Y."/>
            <person name="Nagasaki H."/>
            <person name="Nagata Y."/>
            <person name="Naito S."/>
            <person name="Nakashima M."/>
            <person name="Nakama Y."/>
            <person name="Nakamichi Y."/>
            <person name="Nakamura M."/>
            <person name="Meguro A."/>
            <person name="Negishi M."/>
            <person name="Ohta I."/>
            <person name="Ohta T."/>
            <person name="Okamoto M."/>
            <person name="Ono N."/>
            <person name="Saji S."/>
            <person name="Sakaguchi M."/>
            <person name="Sakai K."/>
            <person name="Shibata M."/>
            <person name="Shimokawa T."/>
            <person name="Song J."/>
            <person name="Takazaki Y."/>
            <person name="Terasawa K."/>
            <person name="Tsugane M."/>
            <person name="Tsuji K."/>
            <person name="Ueda S."/>
            <person name="Waki K."/>
            <person name="Yamagata H."/>
            <person name="Yamamoto M."/>
            <person name="Yamamoto S."/>
            <person name="Yamane H."/>
            <person name="Yoshiki S."/>
            <person name="Yoshihara R."/>
            <person name="Yukawa K."/>
            <person name="Zhong H."/>
            <person name="Yano M."/>
            <person name="Yuan Q."/>
            <person name="Ouyang S."/>
            <person name="Liu J."/>
            <person name="Jones K.M."/>
            <person name="Gansberger K."/>
            <person name="Moffat K."/>
            <person name="Hill J."/>
            <person name="Bera J."/>
            <person name="Fadrosh D."/>
            <person name="Jin S."/>
            <person name="Johri S."/>
            <person name="Kim M."/>
            <person name="Overton L."/>
            <person name="Reardon M."/>
            <person name="Tsitrin T."/>
            <person name="Vuong H."/>
            <person name="Weaver B."/>
            <person name="Ciecko A."/>
            <person name="Tallon L."/>
            <person name="Jackson J."/>
            <person name="Pai G."/>
            <person name="Aken S.V."/>
            <person name="Utterback T."/>
            <person name="Reidmuller S."/>
            <person name="Feldblyum T."/>
            <person name="Hsiao J."/>
            <person name="Zismann V."/>
            <person name="Iobst S."/>
            <person name="de Vazeille A.R."/>
            <person name="Buell C.R."/>
            <person name="Ying K."/>
            <person name="Li Y."/>
            <person name="Lu T."/>
            <person name="Huang Y."/>
            <person name="Zhao Q."/>
            <person name="Feng Q."/>
            <person name="Zhang L."/>
            <person name="Zhu J."/>
            <person name="Weng Q."/>
            <person name="Mu J."/>
            <person name="Lu Y."/>
            <person name="Fan D."/>
            <person name="Liu Y."/>
            <person name="Guan J."/>
            <person name="Zhang Y."/>
            <person name="Yu S."/>
            <person name="Liu X."/>
            <person name="Zhang Y."/>
            <person name="Hong G."/>
            <person name="Han B."/>
            <person name="Choisne N."/>
            <person name="Demange N."/>
            <person name="Orjeda G."/>
            <person name="Samain S."/>
            <person name="Cattolico L."/>
            <person name="Pelletier E."/>
            <person name="Couloux A."/>
            <person name="Segurens B."/>
            <person name="Wincker P."/>
            <person name="D'Hont A."/>
            <person name="Scarpelli C."/>
            <person name="Weissenbach J."/>
            <person name="Salanoubat M."/>
            <person name="Quetier F."/>
            <person name="Yu Y."/>
            <person name="Kim H.R."/>
            <person name="Rambo T."/>
            <person name="Currie J."/>
            <person name="Collura K."/>
            <person name="Luo M."/>
            <person name="Yang T."/>
            <person name="Ammiraju J.S.S."/>
            <person name="Engler F."/>
            <person name="Soderlund C."/>
            <person name="Wing R.A."/>
            <person name="Palmer L.E."/>
            <person name="de la Bastide M."/>
            <person name="Spiegel L."/>
            <person name="Nascimento L."/>
            <person name="Zutavern T."/>
            <person name="O'Shaughnessy A."/>
            <person name="Dike S."/>
            <person name="Dedhia N."/>
            <person name="Preston R."/>
            <person name="Balija V."/>
            <person name="McCombie W.R."/>
            <person name="Chow T."/>
            <person name="Chen H."/>
            <person name="Chung M."/>
            <person name="Chen C."/>
            <person name="Shaw J."/>
            <person name="Wu H."/>
            <person name="Hsiao K."/>
            <person name="Chao Y."/>
            <person name="Chu M."/>
            <person name="Cheng C."/>
            <person name="Hour A."/>
            <person name="Lee P."/>
            <person name="Lin S."/>
            <person name="Lin Y."/>
            <person name="Liou J."/>
            <person name="Liu S."/>
            <person name="Hsing Y."/>
            <person name="Raghuvanshi S."/>
            <person name="Mohanty A."/>
            <person name="Bharti A.K."/>
            <person name="Gaur A."/>
            <person name="Gupta V."/>
            <person name="Kumar D."/>
            <person name="Ravi V."/>
            <person name="Vij S."/>
            <person name="Kapur A."/>
            <person name="Khurana P."/>
            <person name="Khurana P."/>
            <person name="Khurana J.P."/>
            <person name="Tyagi A.K."/>
            <person name="Gaikwad K."/>
            <person name="Singh A."/>
            <person name="Dalal V."/>
            <person name="Srivastava S."/>
            <person name="Dixit A."/>
            <person name="Pal A.K."/>
            <person name="Ghazi I.A."/>
            <person name="Yadav M."/>
            <person name="Pandit A."/>
            <person name="Bhargava A."/>
            <person name="Sureshbabu K."/>
            <person name="Batra K."/>
            <person name="Sharma T.R."/>
            <person name="Mohapatra T."/>
            <person name="Singh N.K."/>
            <person name="Messing J."/>
            <person name="Nelson A.B."/>
            <person name="Fuks G."/>
            <person name="Kavchok S."/>
            <person name="Keizer G."/>
            <person name="Linton E."/>
            <person name="Llaca V."/>
            <person name="Song R."/>
            <person name="Tanyolac B."/>
            <person name="Young S."/>
            <person name="Ho-Il K."/>
            <person name="Hahn J.H."/>
            <person name="Sangsakoo G."/>
            <person name="Vanavichit A."/>
            <person name="de Mattos Luiz.A.T."/>
            <person name="Zimmer P.D."/>
            <person name="Malone G."/>
            <person name="Dellagostin O."/>
            <person name="de Oliveira A.C."/>
            <person name="Bevan M."/>
            <person name="Bancroft I."/>
            <person name="Minx P."/>
            <person name="Cordum H."/>
            <person name="Wilson R."/>
            <person name="Cheng Z."/>
            <person name="Jin W."/>
            <person name="Jiang J."/>
            <person name="Leong S.A."/>
            <person name="Iwama H."/>
            <person name="Gojobori T."/>
            <person name="Itoh T."/>
            <person name="Niimura Y."/>
            <person name="Fujii Y."/>
            <person name="Habara T."/>
            <person name="Sakai H."/>
            <person name="Sato Y."/>
            <person name="Wilson G."/>
            <person name="Kumar K."/>
            <person name="McCouch S."/>
            <person name="Juretic N."/>
            <person name="Hoen D."/>
            <person name="Wright S."/>
            <person name="Bruskiewich R."/>
            <person name="Bureau T."/>
            <person name="Miyao A."/>
            <person name="Hirochika H."/>
            <person name="Nishikawa T."/>
            <person name="Kadowaki K."/>
            <person name="Sugiura M."/>
            <person name="Burr B."/>
            <person name="Sasaki T."/>
        </authorList>
    </citation>
    <scope>NUCLEOTIDE SEQUENCE [LARGE SCALE GENOMIC DNA]</scope>
    <source>
        <strain evidence="8">cv. Nipponbare</strain>
    </source>
</reference>
<keyword evidence="1" id="KW-0645">Protease</keyword>
<dbReference type="InterPro" id="IPR054722">
    <property type="entry name" value="PolX-like_BBD"/>
</dbReference>
<dbReference type="InterPro" id="IPR012337">
    <property type="entry name" value="RNaseH-like_sf"/>
</dbReference>
<evidence type="ECO:0000313" key="8">
    <source>
        <dbReference type="Proteomes" id="UP000000763"/>
    </source>
</evidence>
<dbReference type="GO" id="GO:0003676">
    <property type="term" value="F:nucleic acid binding"/>
    <property type="evidence" value="ECO:0007669"/>
    <property type="project" value="InterPro"/>
</dbReference>
<dbReference type="EMBL" id="AC084022">
    <property type="protein sequence ID" value="AAR96231.1"/>
    <property type="molecule type" value="Genomic_DNA"/>
</dbReference>
<evidence type="ECO:0000256" key="4">
    <source>
        <dbReference type="ARBA" id="ARBA00022801"/>
    </source>
</evidence>
<evidence type="ECO:0000256" key="5">
    <source>
        <dbReference type="SAM" id="MobiDB-lite"/>
    </source>
</evidence>
<name>Q10KI5_ORYSJ</name>
<dbReference type="GO" id="GO:0006508">
    <property type="term" value="P:proteolysis"/>
    <property type="evidence" value="ECO:0007669"/>
    <property type="project" value="UniProtKB-KW"/>
</dbReference>
<dbReference type="Pfam" id="PF13976">
    <property type="entry name" value="gag_pre-integrs"/>
    <property type="match status" value="1"/>
</dbReference>
<dbReference type="PANTHER" id="PTHR42648">
    <property type="entry name" value="TRANSPOSASE, PUTATIVE-RELATED"/>
    <property type="match status" value="1"/>
</dbReference>
<dbReference type="PROSITE" id="PS50994">
    <property type="entry name" value="INTEGRASE"/>
    <property type="match status" value="1"/>
</dbReference>
<feature type="domain" description="Integrase catalytic" evidence="6">
    <location>
        <begin position="391"/>
        <end position="567"/>
    </location>
</feature>
<dbReference type="Gene3D" id="3.30.420.10">
    <property type="entry name" value="Ribonuclease H-like superfamily/Ribonuclease H"/>
    <property type="match status" value="1"/>
</dbReference>
<dbReference type="InterPro" id="IPR043502">
    <property type="entry name" value="DNA/RNA_pol_sf"/>
</dbReference>
<dbReference type="Pfam" id="PF00665">
    <property type="entry name" value="rve"/>
    <property type="match status" value="1"/>
</dbReference>
<evidence type="ECO:0000256" key="3">
    <source>
        <dbReference type="ARBA" id="ARBA00022750"/>
    </source>
</evidence>
<accession>Q10KI5</accession>
<dbReference type="InterPro" id="IPR025724">
    <property type="entry name" value="GAG-pre-integrase_dom"/>
</dbReference>